<organism evidence="3 4">
    <name type="scientific">Acidovorax carolinensis</name>
    <dbReference type="NCBI Taxonomy" id="553814"/>
    <lineage>
        <taxon>Bacteria</taxon>
        <taxon>Pseudomonadati</taxon>
        <taxon>Pseudomonadota</taxon>
        <taxon>Betaproteobacteria</taxon>
        <taxon>Burkholderiales</taxon>
        <taxon>Comamonadaceae</taxon>
        <taxon>Acidovorax</taxon>
    </lineage>
</organism>
<feature type="transmembrane region" description="Helical" evidence="1">
    <location>
        <begin position="12"/>
        <end position="36"/>
    </location>
</feature>
<keyword evidence="1" id="KW-0812">Transmembrane</keyword>
<keyword evidence="4" id="KW-1185">Reference proteome</keyword>
<dbReference type="AlphaFoldDB" id="A0A240UEC5"/>
<accession>A0A240UEC5</accession>
<dbReference type="KEGG" id="acis:CBP35_07040"/>
<gene>
    <name evidence="3" type="ORF">CBP36_11880</name>
</gene>
<evidence type="ECO:0000313" key="4">
    <source>
        <dbReference type="Proteomes" id="UP000194440"/>
    </source>
</evidence>
<name>A0A240UEC5_9BURK</name>
<proteinExistence type="predicted"/>
<dbReference type="InterPro" id="IPR054402">
    <property type="entry name" value="Tt1218-like_dom"/>
</dbReference>
<reference evidence="3" key="1">
    <citation type="submission" date="2017-05" db="EMBL/GenBank/DDBJ databases">
        <title>Polyphasic characterization of four soil-derived phenanthrene-degrading Acidovorax strains and proposal of Acidovorax phenanthrenivorans sp. nov.</title>
        <authorList>
            <person name="Singleton D."/>
            <person name="Lee J."/>
            <person name="Dickey A.N."/>
            <person name="Stroud A."/>
            <person name="Scholl E.H."/>
            <person name="Wright F.A."/>
            <person name="Aitken M.D."/>
        </authorList>
    </citation>
    <scope>NUCLEOTIDE SEQUENCE</scope>
    <source>
        <strain evidence="3">P4</strain>
    </source>
</reference>
<dbReference type="EMBL" id="CP021366">
    <property type="protein sequence ID" value="ART59445.1"/>
    <property type="molecule type" value="Genomic_DNA"/>
</dbReference>
<evidence type="ECO:0000256" key="1">
    <source>
        <dbReference type="SAM" id="Phobius"/>
    </source>
</evidence>
<dbReference type="NCBIfam" id="TIGR02523">
    <property type="entry name" value="type_IV_pilV"/>
    <property type="match status" value="1"/>
</dbReference>
<protein>
    <submittedName>
        <fullName evidence="3">Type IV pilus modification protein PilV</fullName>
    </submittedName>
</protein>
<dbReference type="InterPro" id="IPR013362">
    <property type="entry name" value="Pilus_4_PilV"/>
</dbReference>
<sequence length="190" mass="20174">MSNMKNQVCTQRGVALIEALIAMLIIAFGTLGFIGLQARTKVANLEAYQRSQALILVNDMAERISLNRASAASYVSDDIGATPPSNCNDTSLSPAQKDLCEWANAIRGAGEKQGSTLVGAMLNARGCITNPSANFYQISIAWQGIQATRAPIDLCGKNNFSSEDMRRTVSVVVQIGSLLVITPTPPASTP</sequence>
<feature type="domain" description="Type IV pilin Tt1218-like" evidence="2">
    <location>
        <begin position="36"/>
        <end position="77"/>
    </location>
</feature>
<keyword evidence="1" id="KW-0472">Membrane</keyword>
<dbReference type="Pfam" id="PF22150">
    <property type="entry name" value="Tt1218-like"/>
    <property type="match status" value="1"/>
</dbReference>
<dbReference type="Proteomes" id="UP000194440">
    <property type="component" value="Chromosome"/>
</dbReference>
<keyword evidence="1" id="KW-1133">Transmembrane helix</keyword>
<dbReference type="KEGG" id="acip:CBP36_11880"/>
<evidence type="ECO:0000313" key="3">
    <source>
        <dbReference type="EMBL" id="ART59445.1"/>
    </source>
</evidence>
<dbReference type="OrthoDB" id="8929815at2"/>
<evidence type="ECO:0000259" key="2">
    <source>
        <dbReference type="Pfam" id="PF22150"/>
    </source>
</evidence>